<keyword evidence="2" id="KW-1185">Reference proteome</keyword>
<accession>J3MDC9</accession>
<reference evidence="1" key="2">
    <citation type="submission" date="2013-04" db="UniProtKB">
        <authorList>
            <consortium name="EnsemblPlants"/>
        </authorList>
    </citation>
    <scope>IDENTIFICATION</scope>
</reference>
<sequence>MAATAVQSTGQADARGHVVFVPSAGMGHLLPFSRFIGALSRHDVDISVITIVPTVSAAEVDQ</sequence>
<evidence type="ECO:0000313" key="2">
    <source>
        <dbReference type="Proteomes" id="UP000006038"/>
    </source>
</evidence>
<dbReference type="EnsemblPlants" id="OB06G20230.1">
    <property type="protein sequence ID" value="OB06G20230.1"/>
    <property type="gene ID" value="OB06G20230"/>
</dbReference>
<protein>
    <recommendedName>
        <fullName evidence="3">Glycosyltransferase family 28 N-terminal domain-containing protein</fullName>
    </recommendedName>
</protein>
<name>J3MDC9_ORYBR</name>
<evidence type="ECO:0000313" key="1">
    <source>
        <dbReference type="EnsemblPlants" id="OB06G20230.1"/>
    </source>
</evidence>
<dbReference type="Gramene" id="OB06G20230.1">
    <property type="protein sequence ID" value="OB06G20230.1"/>
    <property type="gene ID" value="OB06G20230"/>
</dbReference>
<dbReference type="HOGENOM" id="CLU_190377_0_0_1"/>
<dbReference type="SUPFAM" id="SSF53756">
    <property type="entry name" value="UDP-Glycosyltransferase/glycogen phosphorylase"/>
    <property type="match status" value="1"/>
</dbReference>
<dbReference type="Gene3D" id="3.40.50.2000">
    <property type="entry name" value="Glycogen Phosphorylase B"/>
    <property type="match status" value="1"/>
</dbReference>
<organism evidence="1">
    <name type="scientific">Oryza brachyantha</name>
    <name type="common">malo sina</name>
    <dbReference type="NCBI Taxonomy" id="4533"/>
    <lineage>
        <taxon>Eukaryota</taxon>
        <taxon>Viridiplantae</taxon>
        <taxon>Streptophyta</taxon>
        <taxon>Embryophyta</taxon>
        <taxon>Tracheophyta</taxon>
        <taxon>Spermatophyta</taxon>
        <taxon>Magnoliopsida</taxon>
        <taxon>Liliopsida</taxon>
        <taxon>Poales</taxon>
        <taxon>Poaceae</taxon>
        <taxon>BOP clade</taxon>
        <taxon>Oryzoideae</taxon>
        <taxon>Oryzeae</taxon>
        <taxon>Oryzinae</taxon>
        <taxon>Oryza</taxon>
    </lineage>
</organism>
<proteinExistence type="predicted"/>
<dbReference type="Proteomes" id="UP000006038">
    <property type="component" value="Chromosome 6"/>
</dbReference>
<reference evidence="1" key="1">
    <citation type="journal article" date="2013" name="Nat. Commun.">
        <title>Whole-genome sequencing of Oryza brachyantha reveals mechanisms underlying Oryza genome evolution.</title>
        <authorList>
            <person name="Chen J."/>
            <person name="Huang Q."/>
            <person name="Gao D."/>
            <person name="Wang J."/>
            <person name="Lang Y."/>
            <person name="Liu T."/>
            <person name="Li B."/>
            <person name="Bai Z."/>
            <person name="Luis Goicoechea J."/>
            <person name="Liang C."/>
            <person name="Chen C."/>
            <person name="Zhang W."/>
            <person name="Sun S."/>
            <person name="Liao Y."/>
            <person name="Zhang X."/>
            <person name="Yang L."/>
            <person name="Song C."/>
            <person name="Wang M."/>
            <person name="Shi J."/>
            <person name="Liu G."/>
            <person name="Liu J."/>
            <person name="Zhou H."/>
            <person name="Zhou W."/>
            <person name="Yu Q."/>
            <person name="An N."/>
            <person name="Chen Y."/>
            <person name="Cai Q."/>
            <person name="Wang B."/>
            <person name="Liu B."/>
            <person name="Min J."/>
            <person name="Huang Y."/>
            <person name="Wu H."/>
            <person name="Li Z."/>
            <person name="Zhang Y."/>
            <person name="Yin Y."/>
            <person name="Song W."/>
            <person name="Jiang J."/>
            <person name="Jackson S.A."/>
            <person name="Wing R.A."/>
            <person name="Wang J."/>
            <person name="Chen M."/>
        </authorList>
    </citation>
    <scope>NUCLEOTIDE SEQUENCE [LARGE SCALE GENOMIC DNA]</scope>
    <source>
        <strain evidence="1">cv. IRGC 101232</strain>
    </source>
</reference>
<evidence type="ECO:0008006" key="3">
    <source>
        <dbReference type="Google" id="ProtNLM"/>
    </source>
</evidence>
<dbReference type="AlphaFoldDB" id="J3MDC9"/>